<accession>A0AAD4IS40</accession>
<dbReference type="EMBL" id="SDAM02003674">
    <property type="protein sequence ID" value="KAH6820442.1"/>
    <property type="molecule type" value="Genomic_DNA"/>
</dbReference>
<organism evidence="1 2">
    <name type="scientific">Perilla frutescens var. hirtella</name>
    <name type="common">Perilla citriodora</name>
    <name type="synonym">Perilla setoyensis</name>
    <dbReference type="NCBI Taxonomy" id="608512"/>
    <lineage>
        <taxon>Eukaryota</taxon>
        <taxon>Viridiplantae</taxon>
        <taxon>Streptophyta</taxon>
        <taxon>Embryophyta</taxon>
        <taxon>Tracheophyta</taxon>
        <taxon>Spermatophyta</taxon>
        <taxon>Magnoliopsida</taxon>
        <taxon>eudicotyledons</taxon>
        <taxon>Gunneridae</taxon>
        <taxon>Pentapetalae</taxon>
        <taxon>asterids</taxon>
        <taxon>lamiids</taxon>
        <taxon>Lamiales</taxon>
        <taxon>Lamiaceae</taxon>
        <taxon>Nepetoideae</taxon>
        <taxon>Elsholtzieae</taxon>
        <taxon>Perilla</taxon>
    </lineage>
</organism>
<evidence type="ECO:0000313" key="2">
    <source>
        <dbReference type="Proteomes" id="UP001190926"/>
    </source>
</evidence>
<keyword evidence="2" id="KW-1185">Reference proteome</keyword>
<comment type="caution">
    <text evidence="1">The sequence shown here is derived from an EMBL/GenBank/DDBJ whole genome shotgun (WGS) entry which is preliminary data.</text>
</comment>
<dbReference type="GO" id="GO:0051213">
    <property type="term" value="F:dioxygenase activity"/>
    <property type="evidence" value="ECO:0007669"/>
    <property type="project" value="UniProtKB-KW"/>
</dbReference>
<keyword evidence="1" id="KW-0560">Oxidoreductase</keyword>
<gene>
    <name evidence="1" type="ORF">C2S53_002600</name>
</gene>
<reference evidence="1 2" key="1">
    <citation type="journal article" date="2021" name="Nat. Commun.">
        <title>Incipient diploidization of the medicinal plant Perilla within 10,000 years.</title>
        <authorList>
            <person name="Zhang Y."/>
            <person name="Shen Q."/>
            <person name="Leng L."/>
            <person name="Zhang D."/>
            <person name="Chen S."/>
            <person name="Shi Y."/>
            <person name="Ning Z."/>
            <person name="Chen S."/>
        </authorList>
    </citation>
    <scope>NUCLEOTIDE SEQUENCE [LARGE SCALE GENOMIC DNA]</scope>
    <source>
        <strain evidence="2">cv. PC099</strain>
    </source>
</reference>
<evidence type="ECO:0000313" key="1">
    <source>
        <dbReference type="EMBL" id="KAH6820442.1"/>
    </source>
</evidence>
<dbReference type="Proteomes" id="UP001190926">
    <property type="component" value="Unassembled WGS sequence"/>
</dbReference>
<protein>
    <submittedName>
        <fullName evidence="1">Nine-cis-epoxycarotenoid dioxygenase 4</fullName>
    </submittedName>
</protein>
<name>A0AAD4IS40_PERFH</name>
<proteinExistence type="predicted"/>
<keyword evidence="1" id="KW-0223">Dioxygenase</keyword>
<dbReference type="AlphaFoldDB" id="A0AAD4IS40"/>
<sequence length="82" mass="8939">MDLPLTPSIDPNHILSDSFAPMAELSPTVEGSLPAYLDGAYIHNGPNPQFIPRPMALTTCSTAMGSINSKRASDFEFFVRRN</sequence>